<evidence type="ECO:0000256" key="1">
    <source>
        <dbReference type="SAM" id="Coils"/>
    </source>
</evidence>
<sequence length="165" mass="17498">MGKTRRAASQDHSGPTGTRYPPGPMDGFLATPRGLRDGGDSDTPGPTSPGSSATTSGRGSPMAGTLHQLAADVARITASMLTRADKADMVSELRAIIREEVAVLRTDLNALEQRVDGLETGRLQADQRQQATDLATTRQGNILLDLRRQSTGADRSHVAQHPMAE</sequence>
<evidence type="ECO:0000313" key="3">
    <source>
        <dbReference type="EMBL" id="CAH2224368.1"/>
    </source>
</evidence>
<reference evidence="3" key="1">
    <citation type="submission" date="2022-03" db="EMBL/GenBank/DDBJ databases">
        <authorList>
            <person name="Alioto T."/>
            <person name="Alioto T."/>
            <person name="Gomez Garrido J."/>
        </authorList>
    </citation>
    <scope>NUCLEOTIDE SEQUENCE</scope>
</reference>
<keyword evidence="4" id="KW-1185">Reference proteome</keyword>
<name>A0AAD1R899_PELCU</name>
<dbReference type="Proteomes" id="UP001295444">
    <property type="component" value="Chromosome 01"/>
</dbReference>
<accession>A0AAD1R899</accession>
<feature type="region of interest" description="Disordered" evidence="2">
    <location>
        <begin position="1"/>
        <end position="66"/>
    </location>
</feature>
<evidence type="ECO:0000313" key="4">
    <source>
        <dbReference type="Proteomes" id="UP001295444"/>
    </source>
</evidence>
<feature type="compositionally biased region" description="Low complexity" evidence="2">
    <location>
        <begin position="41"/>
        <end position="61"/>
    </location>
</feature>
<gene>
    <name evidence="3" type="ORF">PECUL_23A046090</name>
</gene>
<keyword evidence="1" id="KW-0175">Coiled coil</keyword>
<dbReference type="EMBL" id="OW240912">
    <property type="protein sequence ID" value="CAH2224368.1"/>
    <property type="molecule type" value="Genomic_DNA"/>
</dbReference>
<dbReference type="AlphaFoldDB" id="A0AAD1R899"/>
<protein>
    <submittedName>
        <fullName evidence="3">Uncharacterized protein</fullName>
    </submittedName>
</protein>
<organism evidence="3 4">
    <name type="scientific">Pelobates cultripes</name>
    <name type="common">Western spadefoot toad</name>
    <dbReference type="NCBI Taxonomy" id="61616"/>
    <lineage>
        <taxon>Eukaryota</taxon>
        <taxon>Metazoa</taxon>
        <taxon>Chordata</taxon>
        <taxon>Craniata</taxon>
        <taxon>Vertebrata</taxon>
        <taxon>Euteleostomi</taxon>
        <taxon>Amphibia</taxon>
        <taxon>Batrachia</taxon>
        <taxon>Anura</taxon>
        <taxon>Pelobatoidea</taxon>
        <taxon>Pelobatidae</taxon>
        <taxon>Pelobates</taxon>
    </lineage>
</organism>
<feature type="coiled-coil region" evidence="1">
    <location>
        <begin position="94"/>
        <end position="128"/>
    </location>
</feature>
<evidence type="ECO:0000256" key="2">
    <source>
        <dbReference type="SAM" id="MobiDB-lite"/>
    </source>
</evidence>
<proteinExistence type="predicted"/>